<evidence type="ECO:0000313" key="2">
    <source>
        <dbReference type="Proteomes" id="UP001445076"/>
    </source>
</evidence>
<dbReference type="AlphaFoldDB" id="A0AAW0YCW4"/>
<dbReference type="Gene3D" id="1.20.58.60">
    <property type="match status" value="1"/>
</dbReference>
<sequence length="183" mass="20973">EKSDLCKKLETLKRVETELNTCSQLVPVTLIVAKDLDTVHGLGDKKLLELRTLGEKVALSTSERGGKALRATITSMEDAWNLHIATVGDVRENLNSTIQQWSQFEEDLECHSAWCRELESFFKDQQLCASLHEKRRRIEVLTQKREEVVRYEREIDVFVDQGHALVRVSSVDRLKPLITQLSN</sequence>
<name>A0AAW0YCW4_CHEQU</name>
<dbReference type="SUPFAM" id="SSF46966">
    <property type="entry name" value="Spectrin repeat"/>
    <property type="match status" value="1"/>
</dbReference>
<reference evidence="1 2" key="1">
    <citation type="journal article" date="2024" name="BMC Genomics">
        <title>Genome assembly of redclaw crayfish (Cherax quadricarinatus) provides insights into its immune adaptation and hypoxia tolerance.</title>
        <authorList>
            <person name="Liu Z."/>
            <person name="Zheng J."/>
            <person name="Li H."/>
            <person name="Fang K."/>
            <person name="Wang S."/>
            <person name="He J."/>
            <person name="Zhou D."/>
            <person name="Weng S."/>
            <person name="Chi M."/>
            <person name="Gu Z."/>
            <person name="He J."/>
            <person name="Li F."/>
            <person name="Wang M."/>
        </authorList>
    </citation>
    <scope>NUCLEOTIDE SEQUENCE [LARGE SCALE GENOMIC DNA]</scope>
    <source>
        <strain evidence="1">ZL_2023a</strain>
    </source>
</reference>
<feature type="non-terminal residue" evidence="1">
    <location>
        <position position="183"/>
    </location>
</feature>
<feature type="non-terminal residue" evidence="1">
    <location>
        <position position="1"/>
    </location>
</feature>
<protein>
    <recommendedName>
        <fullName evidence="3">Nesprin-1</fullName>
    </recommendedName>
</protein>
<dbReference type="Proteomes" id="UP001445076">
    <property type="component" value="Unassembled WGS sequence"/>
</dbReference>
<organism evidence="1 2">
    <name type="scientific">Cherax quadricarinatus</name>
    <name type="common">Australian red claw crayfish</name>
    <dbReference type="NCBI Taxonomy" id="27406"/>
    <lineage>
        <taxon>Eukaryota</taxon>
        <taxon>Metazoa</taxon>
        <taxon>Ecdysozoa</taxon>
        <taxon>Arthropoda</taxon>
        <taxon>Crustacea</taxon>
        <taxon>Multicrustacea</taxon>
        <taxon>Malacostraca</taxon>
        <taxon>Eumalacostraca</taxon>
        <taxon>Eucarida</taxon>
        <taxon>Decapoda</taxon>
        <taxon>Pleocyemata</taxon>
        <taxon>Astacidea</taxon>
        <taxon>Parastacoidea</taxon>
        <taxon>Parastacidae</taxon>
        <taxon>Cherax</taxon>
    </lineage>
</organism>
<evidence type="ECO:0000313" key="1">
    <source>
        <dbReference type="EMBL" id="KAK8753230.1"/>
    </source>
</evidence>
<dbReference type="EMBL" id="JARKIK010000003">
    <property type="protein sequence ID" value="KAK8753230.1"/>
    <property type="molecule type" value="Genomic_DNA"/>
</dbReference>
<proteinExistence type="predicted"/>
<accession>A0AAW0YCW4</accession>
<gene>
    <name evidence="1" type="ORF">OTU49_003334</name>
</gene>
<comment type="caution">
    <text evidence="1">The sequence shown here is derived from an EMBL/GenBank/DDBJ whole genome shotgun (WGS) entry which is preliminary data.</text>
</comment>
<keyword evidence="2" id="KW-1185">Reference proteome</keyword>
<evidence type="ECO:0008006" key="3">
    <source>
        <dbReference type="Google" id="ProtNLM"/>
    </source>
</evidence>